<evidence type="ECO:0000256" key="1">
    <source>
        <dbReference type="SAM" id="MobiDB-lite"/>
    </source>
</evidence>
<proteinExistence type="predicted"/>
<keyword evidence="4" id="KW-1185">Reference proteome</keyword>
<name>A0A8J3SAR0_9ACTN</name>
<feature type="region of interest" description="Disordered" evidence="1">
    <location>
        <begin position="1"/>
        <end position="29"/>
    </location>
</feature>
<feature type="transmembrane region" description="Helical" evidence="2">
    <location>
        <begin position="148"/>
        <end position="165"/>
    </location>
</feature>
<dbReference type="AlphaFoldDB" id="A0A8J3SAR0"/>
<sequence length="239" mass="24874">MSTVPFPQPPSHPDHPDHSGHGRPDLLGMPVNGHLAAAVTELSALASHLARTAGVPAVMLVIDSELDTMVTTERTGDDSPIPIITIAEGVLYGELDSPTGHAAAGALAHALVCHEQKPTRLQQWLGRVTGLSAAALLIALVWGAALAVVIAALTWVSAGLGVLALQRRSEYVADRAGQRLLDDAGLDGRACMLAMLYAIAAQEPQAYQRYGWIISGVPTAATRAYALTRATRATASTAG</sequence>
<accession>A0A8J3SAR0</accession>
<gene>
    <name evidence="3" type="ORF">Psi01_05390</name>
</gene>
<reference evidence="3 4" key="1">
    <citation type="submission" date="2021-01" db="EMBL/GenBank/DDBJ databases">
        <title>Whole genome shotgun sequence of Planobispora siamensis NBRC 107568.</title>
        <authorList>
            <person name="Komaki H."/>
            <person name="Tamura T."/>
        </authorList>
    </citation>
    <scope>NUCLEOTIDE SEQUENCE [LARGE SCALE GENOMIC DNA]</scope>
    <source>
        <strain evidence="3 4">NBRC 107568</strain>
    </source>
</reference>
<feature type="compositionally biased region" description="Pro residues" evidence="1">
    <location>
        <begin position="1"/>
        <end position="11"/>
    </location>
</feature>
<evidence type="ECO:0000313" key="4">
    <source>
        <dbReference type="Proteomes" id="UP000619788"/>
    </source>
</evidence>
<evidence type="ECO:0000256" key="2">
    <source>
        <dbReference type="SAM" id="Phobius"/>
    </source>
</evidence>
<keyword evidence="2" id="KW-1133">Transmembrane helix</keyword>
<protein>
    <recommendedName>
        <fullName evidence="5">Peptidase family M48</fullName>
    </recommendedName>
</protein>
<dbReference type="RefSeq" id="WP_204062295.1">
    <property type="nucleotide sequence ID" value="NZ_BOOJ01000007.1"/>
</dbReference>
<keyword evidence="2" id="KW-0812">Transmembrane</keyword>
<dbReference type="EMBL" id="BOOJ01000007">
    <property type="protein sequence ID" value="GIH89909.1"/>
    <property type="molecule type" value="Genomic_DNA"/>
</dbReference>
<keyword evidence="2" id="KW-0472">Membrane</keyword>
<organism evidence="3 4">
    <name type="scientific">Planobispora siamensis</name>
    <dbReference type="NCBI Taxonomy" id="936338"/>
    <lineage>
        <taxon>Bacteria</taxon>
        <taxon>Bacillati</taxon>
        <taxon>Actinomycetota</taxon>
        <taxon>Actinomycetes</taxon>
        <taxon>Streptosporangiales</taxon>
        <taxon>Streptosporangiaceae</taxon>
        <taxon>Planobispora</taxon>
    </lineage>
</organism>
<evidence type="ECO:0008006" key="5">
    <source>
        <dbReference type="Google" id="ProtNLM"/>
    </source>
</evidence>
<comment type="caution">
    <text evidence="3">The sequence shown here is derived from an EMBL/GenBank/DDBJ whole genome shotgun (WGS) entry which is preliminary data.</text>
</comment>
<dbReference type="Proteomes" id="UP000619788">
    <property type="component" value="Unassembled WGS sequence"/>
</dbReference>
<feature type="compositionally biased region" description="Basic and acidic residues" evidence="1">
    <location>
        <begin position="12"/>
        <end position="24"/>
    </location>
</feature>
<evidence type="ECO:0000313" key="3">
    <source>
        <dbReference type="EMBL" id="GIH89909.1"/>
    </source>
</evidence>